<name>A0A8S4N323_OWEFU</name>
<dbReference type="InterPro" id="IPR007342">
    <property type="entry name" value="PsuG"/>
</dbReference>
<dbReference type="Gene3D" id="3.40.1790.10">
    <property type="entry name" value="Indigoidine synthase domain"/>
    <property type="match status" value="1"/>
</dbReference>
<dbReference type="PANTHER" id="PTHR42909:SF1">
    <property type="entry name" value="CARBOHYDRATE KINASE PFKB DOMAIN-CONTAINING PROTEIN"/>
    <property type="match status" value="1"/>
</dbReference>
<dbReference type="AlphaFoldDB" id="A0A8S4N323"/>
<accession>A0A8S4N323</accession>
<dbReference type="CDD" id="cd01941">
    <property type="entry name" value="YeiC_kinase_like"/>
    <property type="match status" value="1"/>
</dbReference>
<evidence type="ECO:0000313" key="10">
    <source>
        <dbReference type="Proteomes" id="UP000749559"/>
    </source>
</evidence>
<dbReference type="EMBL" id="CAIIXF020000001">
    <property type="protein sequence ID" value="CAH1775703.1"/>
    <property type="molecule type" value="Genomic_DNA"/>
</dbReference>
<keyword evidence="2" id="KW-0479">Metal-binding</keyword>
<evidence type="ECO:0000256" key="5">
    <source>
        <dbReference type="ARBA" id="ARBA00023211"/>
    </source>
</evidence>
<dbReference type="InterPro" id="IPR002173">
    <property type="entry name" value="Carboh/pur_kinase_PfkB_CS"/>
</dbReference>
<dbReference type="InterPro" id="IPR022830">
    <property type="entry name" value="Indigdn_synthA-like"/>
</dbReference>
<proteinExistence type="inferred from homology"/>
<dbReference type="Proteomes" id="UP000749559">
    <property type="component" value="Unassembled WGS sequence"/>
</dbReference>
<reference evidence="9" key="1">
    <citation type="submission" date="2022-03" db="EMBL/GenBank/DDBJ databases">
        <authorList>
            <person name="Martin C."/>
        </authorList>
    </citation>
    <scope>NUCLEOTIDE SEQUENCE</scope>
</reference>
<dbReference type="OrthoDB" id="198885at2759"/>
<dbReference type="InterPro" id="IPR029056">
    <property type="entry name" value="Ribokinase-like"/>
</dbReference>
<dbReference type="InterPro" id="IPR011611">
    <property type="entry name" value="PfkB_dom"/>
</dbReference>
<keyword evidence="4" id="KW-0378">Hydrolase</keyword>
<keyword evidence="3" id="KW-0418">Kinase</keyword>
<gene>
    <name evidence="9" type="ORF">OFUS_LOCUS2972</name>
</gene>
<dbReference type="PANTHER" id="PTHR42909">
    <property type="entry name" value="ZGC:136858"/>
    <property type="match status" value="1"/>
</dbReference>
<evidence type="ECO:0000256" key="6">
    <source>
        <dbReference type="ARBA" id="ARBA00023239"/>
    </source>
</evidence>
<dbReference type="PROSITE" id="PS00583">
    <property type="entry name" value="PFKB_KINASES_1"/>
    <property type="match status" value="1"/>
</dbReference>
<evidence type="ECO:0000256" key="2">
    <source>
        <dbReference type="ARBA" id="ARBA00022723"/>
    </source>
</evidence>
<dbReference type="Pfam" id="PF04227">
    <property type="entry name" value="Indigoidine_A"/>
    <property type="match status" value="1"/>
</dbReference>
<dbReference type="Gene3D" id="3.40.1190.20">
    <property type="match status" value="1"/>
</dbReference>
<keyword evidence="6" id="KW-0456">Lyase</keyword>
<evidence type="ECO:0000256" key="4">
    <source>
        <dbReference type="ARBA" id="ARBA00022801"/>
    </source>
</evidence>
<organism evidence="9 10">
    <name type="scientific">Owenia fusiformis</name>
    <name type="common">Polychaete worm</name>
    <dbReference type="NCBI Taxonomy" id="6347"/>
    <lineage>
        <taxon>Eukaryota</taxon>
        <taxon>Metazoa</taxon>
        <taxon>Spiralia</taxon>
        <taxon>Lophotrochozoa</taxon>
        <taxon>Annelida</taxon>
        <taxon>Polychaeta</taxon>
        <taxon>Sedentaria</taxon>
        <taxon>Canalipalpata</taxon>
        <taxon>Sabellida</taxon>
        <taxon>Oweniida</taxon>
        <taxon>Oweniidae</taxon>
        <taxon>Owenia</taxon>
    </lineage>
</organism>
<keyword evidence="10" id="KW-1185">Reference proteome</keyword>
<feature type="domain" description="Carbohydrate kinase PfkB" evidence="8">
    <location>
        <begin position="385"/>
        <end position="691"/>
    </location>
</feature>
<dbReference type="GO" id="GO:0046872">
    <property type="term" value="F:metal ion binding"/>
    <property type="evidence" value="ECO:0007669"/>
    <property type="project" value="UniProtKB-KW"/>
</dbReference>
<dbReference type="GO" id="GO:0005737">
    <property type="term" value="C:cytoplasm"/>
    <property type="evidence" value="ECO:0007669"/>
    <property type="project" value="TreeGrafter"/>
</dbReference>
<dbReference type="SUPFAM" id="SSF110581">
    <property type="entry name" value="Indigoidine synthase A-like"/>
    <property type="match status" value="1"/>
</dbReference>
<keyword evidence="1" id="KW-0808">Transferase</keyword>
<dbReference type="Pfam" id="PF00294">
    <property type="entry name" value="PfkB"/>
    <property type="match status" value="1"/>
</dbReference>
<dbReference type="GO" id="GO:0004730">
    <property type="term" value="F:pseudouridylate synthase activity"/>
    <property type="evidence" value="ECO:0007669"/>
    <property type="project" value="InterPro"/>
</dbReference>
<dbReference type="GO" id="GO:0016798">
    <property type="term" value="F:hydrolase activity, acting on glycosyl bonds"/>
    <property type="evidence" value="ECO:0007669"/>
    <property type="project" value="UniProtKB-KW"/>
</dbReference>
<evidence type="ECO:0000256" key="1">
    <source>
        <dbReference type="ARBA" id="ARBA00022679"/>
    </source>
</evidence>
<dbReference type="HAMAP" id="MF_01876">
    <property type="entry name" value="PsiMP_glycosidase"/>
    <property type="match status" value="1"/>
</dbReference>
<keyword evidence="7" id="KW-0326">Glycosidase</keyword>
<dbReference type="SUPFAM" id="SSF53613">
    <property type="entry name" value="Ribokinase-like"/>
    <property type="match status" value="1"/>
</dbReference>
<sequence>MMAWALCRKLPLKKIAHKWKTFGVQASVTNFSNRTLSSDVVKIHPEIQDAITCNKPVVALESTIITHGMPYPTNVDTAKNVEAIIRNNGGIPATIAIISGKIHVGLDESKLDNLANQSDVVKVSRRDLPYVISQSLHGGTTVSATMLIAHICDIPIFVTGGVGGVHKGGQSSMDISADLTELGRTPVTVVSSGVKSILDIGRTLEYLETQGVCVATYGPSKEFPAFFTRSSGFQAPYNVETPASAAKMMLSHAKLGLQNGMLIAVPIPSKHETAGQELEDVINDAVTKAETQGITGKAITPFILQYVNEQTGGESLKANVALIENNADVGSKIAVELSRLKHNVKPNHLNGASYSSKRHYSSDASRKSMNNRPVVIGGSIVDYVARIHQEKFQLNGRTYPGNVMQTCGGVGRNIADCLTRLGTNPLFISAIGTDTHADALKNYCKHMDFAGIAEVPELQTATYCAVIQHHGDLLFGIGDMDTHEYVTPDHIANFKDDIADAPLVVMDGNISVEAMDYICGLCLDYNTPLWFDAADMSKASKPFQSSKAGAIVYTSPNVNELRWMHATVTGTEPGANTYKNTEVIEECLFLCEELVKHIPNIIVTLGEHGVLVCRDTDANNRFPYKGSKRPAVRDHMSAVHYPVGPVNPGDIVSVSGAGDCLNAAMISQIITGIHSPRHCVLSGLIAAHMSLMSHLTVPETINMRALEGNYLLHGCEPIPVLSSLGWKYTIN</sequence>
<evidence type="ECO:0000256" key="7">
    <source>
        <dbReference type="ARBA" id="ARBA00023295"/>
    </source>
</evidence>
<evidence type="ECO:0000259" key="8">
    <source>
        <dbReference type="Pfam" id="PF00294"/>
    </source>
</evidence>
<evidence type="ECO:0000313" key="9">
    <source>
        <dbReference type="EMBL" id="CAH1775703.1"/>
    </source>
</evidence>
<protein>
    <recommendedName>
        <fullName evidence="8">Carbohydrate kinase PfkB domain-containing protein</fullName>
    </recommendedName>
</protein>
<dbReference type="GO" id="GO:0006796">
    <property type="term" value="P:phosphate-containing compound metabolic process"/>
    <property type="evidence" value="ECO:0007669"/>
    <property type="project" value="UniProtKB-ARBA"/>
</dbReference>
<comment type="caution">
    <text evidence="9">The sequence shown here is derived from an EMBL/GenBank/DDBJ whole genome shotgun (WGS) entry which is preliminary data.</text>
</comment>
<keyword evidence="5" id="KW-0464">Manganese</keyword>
<dbReference type="GO" id="GO:0016301">
    <property type="term" value="F:kinase activity"/>
    <property type="evidence" value="ECO:0007669"/>
    <property type="project" value="UniProtKB-KW"/>
</dbReference>
<evidence type="ECO:0000256" key="3">
    <source>
        <dbReference type="ARBA" id="ARBA00022777"/>
    </source>
</evidence>